<name>A0ABY4LYM1_9ACTN</name>
<dbReference type="PROSITE" id="PS00061">
    <property type="entry name" value="ADH_SHORT"/>
    <property type="match status" value="1"/>
</dbReference>
<dbReference type="InterPro" id="IPR036291">
    <property type="entry name" value="NAD(P)-bd_dom_sf"/>
</dbReference>
<evidence type="ECO:0000256" key="3">
    <source>
        <dbReference type="SAM" id="MobiDB-lite"/>
    </source>
</evidence>
<dbReference type="Gene3D" id="3.40.50.720">
    <property type="entry name" value="NAD(P)-binding Rossmann-like Domain"/>
    <property type="match status" value="1"/>
</dbReference>
<dbReference type="SUPFAM" id="SSF51735">
    <property type="entry name" value="NAD(P)-binding Rossmann-fold domains"/>
    <property type="match status" value="1"/>
</dbReference>
<dbReference type="InterPro" id="IPR057326">
    <property type="entry name" value="KR_dom"/>
</dbReference>
<dbReference type="Proteomes" id="UP000830115">
    <property type="component" value="Chromosome"/>
</dbReference>
<evidence type="ECO:0000256" key="2">
    <source>
        <dbReference type="ARBA" id="ARBA00023002"/>
    </source>
</evidence>
<evidence type="ECO:0000313" key="5">
    <source>
        <dbReference type="EMBL" id="UQA90578.1"/>
    </source>
</evidence>
<keyword evidence="2" id="KW-0560">Oxidoreductase</keyword>
<proteinExistence type="inferred from homology"/>
<evidence type="ECO:0000313" key="6">
    <source>
        <dbReference type="Proteomes" id="UP000830115"/>
    </source>
</evidence>
<gene>
    <name evidence="5" type="ORF">K9S39_00475</name>
</gene>
<feature type="region of interest" description="Disordered" evidence="3">
    <location>
        <begin position="260"/>
        <end position="294"/>
    </location>
</feature>
<sequence>MSQTVVITGASAGIGRATARLFARRAANIALLARGQAGLDAVAAEVEDLGGRALCLPTDMAEHEQVDAAAQQAAEAFGHIDVWINVAFTSVLAPFTEIAPAEYQRVTDVTYSGVVHGTRSALQRMLPRDAGTIVQVGSALGFRSIPLQSAYCGAKHAVNGFTSSVRTELLHRHSRVNITMVQLPAVNTPQFSWVLSRLPNQPRPVPPVYQPEVAARAVVHAADHPRRKQYYVGASTVATILANRAAPAFLDRYLARTGFTSQQTPDKAPTDRPSNLWQPVDGSDGHDHGAHGIFDESAHAHSPQAAAARHPAVAAALAGTGAALAALLCRRNRRSPAGPSESVSLRSLLGRNHGHRCARSNGSPTRPAGRGVGWPPPGVF</sequence>
<dbReference type="EMBL" id="CP086322">
    <property type="protein sequence ID" value="UQA90578.1"/>
    <property type="molecule type" value="Genomic_DNA"/>
</dbReference>
<evidence type="ECO:0000259" key="4">
    <source>
        <dbReference type="SMART" id="SM00822"/>
    </source>
</evidence>
<dbReference type="RefSeq" id="WP_248861318.1">
    <property type="nucleotide sequence ID" value="NZ_CP086322.1"/>
</dbReference>
<feature type="domain" description="Ketoreductase" evidence="4">
    <location>
        <begin position="3"/>
        <end position="189"/>
    </location>
</feature>
<dbReference type="InterPro" id="IPR002347">
    <property type="entry name" value="SDR_fam"/>
</dbReference>
<dbReference type="PRINTS" id="PR00081">
    <property type="entry name" value="GDHRDH"/>
</dbReference>
<evidence type="ECO:0000256" key="1">
    <source>
        <dbReference type="ARBA" id="ARBA00006484"/>
    </source>
</evidence>
<dbReference type="PANTHER" id="PTHR44196:SF1">
    <property type="entry name" value="DEHYDROGENASE_REDUCTASE SDR FAMILY MEMBER 7B"/>
    <property type="match status" value="1"/>
</dbReference>
<protein>
    <submittedName>
        <fullName evidence="5">SDR family oxidoreductase</fullName>
    </submittedName>
</protein>
<feature type="compositionally biased region" description="Basic and acidic residues" evidence="3">
    <location>
        <begin position="283"/>
        <end position="294"/>
    </location>
</feature>
<dbReference type="InterPro" id="IPR020904">
    <property type="entry name" value="Sc_DH/Rdtase_CS"/>
</dbReference>
<dbReference type="SMART" id="SM00822">
    <property type="entry name" value="PKS_KR"/>
    <property type="match status" value="1"/>
</dbReference>
<comment type="similarity">
    <text evidence="1">Belongs to the short-chain dehydrogenases/reductases (SDR) family.</text>
</comment>
<organism evidence="5 6">
    <name type="scientific">Streptomyces halobius</name>
    <dbReference type="NCBI Taxonomy" id="2879846"/>
    <lineage>
        <taxon>Bacteria</taxon>
        <taxon>Bacillati</taxon>
        <taxon>Actinomycetota</taxon>
        <taxon>Actinomycetes</taxon>
        <taxon>Kitasatosporales</taxon>
        <taxon>Streptomycetaceae</taxon>
        <taxon>Streptomyces</taxon>
    </lineage>
</organism>
<accession>A0ABY4LYM1</accession>
<feature type="region of interest" description="Disordered" evidence="3">
    <location>
        <begin position="335"/>
        <end position="380"/>
    </location>
</feature>
<dbReference type="Pfam" id="PF00106">
    <property type="entry name" value="adh_short"/>
    <property type="match status" value="1"/>
</dbReference>
<dbReference type="PANTHER" id="PTHR44196">
    <property type="entry name" value="DEHYDROGENASE/REDUCTASE SDR FAMILY MEMBER 7B"/>
    <property type="match status" value="1"/>
</dbReference>
<reference evidence="5" key="1">
    <citation type="submission" date="2021-10" db="EMBL/GenBank/DDBJ databases">
        <title>Streptomyces nigrumlapis sp.nov.,an antimicrobial producing actinobacterium isolated from Black Gobi rocks.</title>
        <authorList>
            <person name="Wen Y."/>
            <person name="Zhang W."/>
            <person name="Liu X.G."/>
        </authorList>
    </citation>
    <scope>NUCLEOTIDE SEQUENCE</scope>
    <source>
        <strain evidence="5">ST13-2-2</strain>
    </source>
</reference>
<keyword evidence="6" id="KW-1185">Reference proteome</keyword>
<dbReference type="NCBIfam" id="NF005495">
    <property type="entry name" value="PRK07109.1"/>
    <property type="match status" value="1"/>
</dbReference>